<gene>
    <name evidence="2" type="ORF">AMYX_27780</name>
</gene>
<keyword evidence="1" id="KW-0732">Signal</keyword>
<feature type="chain" id="PRO_5029517637" description="LPS-assembly protein LptD" evidence="1">
    <location>
        <begin position="18"/>
        <end position="825"/>
    </location>
</feature>
<evidence type="ECO:0000256" key="1">
    <source>
        <dbReference type="SAM" id="SignalP"/>
    </source>
</evidence>
<dbReference type="InterPro" id="IPR050218">
    <property type="entry name" value="LptD"/>
</dbReference>
<keyword evidence="3" id="KW-1185">Reference proteome</keyword>
<organism evidence="2 3">
    <name type="scientific">Anaeromyxobacter diazotrophicus</name>
    <dbReference type="NCBI Taxonomy" id="2590199"/>
    <lineage>
        <taxon>Bacteria</taxon>
        <taxon>Pseudomonadati</taxon>
        <taxon>Myxococcota</taxon>
        <taxon>Myxococcia</taxon>
        <taxon>Myxococcales</taxon>
        <taxon>Cystobacterineae</taxon>
        <taxon>Anaeromyxobacteraceae</taxon>
        <taxon>Anaeromyxobacter</taxon>
    </lineage>
</organism>
<dbReference type="GO" id="GO:1990351">
    <property type="term" value="C:transporter complex"/>
    <property type="evidence" value="ECO:0007669"/>
    <property type="project" value="TreeGrafter"/>
</dbReference>
<dbReference type="GO" id="GO:0009279">
    <property type="term" value="C:cell outer membrane"/>
    <property type="evidence" value="ECO:0007669"/>
    <property type="project" value="TreeGrafter"/>
</dbReference>
<accession>A0A7I9VPZ4</accession>
<evidence type="ECO:0000313" key="2">
    <source>
        <dbReference type="EMBL" id="GEJ58037.1"/>
    </source>
</evidence>
<evidence type="ECO:0008006" key="4">
    <source>
        <dbReference type="Google" id="ProtNLM"/>
    </source>
</evidence>
<dbReference type="PANTHER" id="PTHR30189">
    <property type="entry name" value="LPS-ASSEMBLY PROTEIN"/>
    <property type="match status" value="1"/>
</dbReference>
<proteinExistence type="predicted"/>
<dbReference type="AlphaFoldDB" id="A0A7I9VPZ4"/>
<dbReference type="PANTHER" id="PTHR30189:SF1">
    <property type="entry name" value="LPS-ASSEMBLY PROTEIN LPTD"/>
    <property type="match status" value="1"/>
</dbReference>
<dbReference type="EMBL" id="BJTG01000006">
    <property type="protein sequence ID" value="GEJ58037.1"/>
    <property type="molecule type" value="Genomic_DNA"/>
</dbReference>
<sequence length="825" mass="86458">MLAALLAVALAAGPAEAPPLEVLEAEQVDYDVATGRGVARGGVLLRRGAVLLRSETAAYDTRTGEVDAAGSVLLTEPGRAVAAARMHLVLDGPYAAREVVAFLKNAPLDLSTCRTLDEARGRGLNRLTLRGGEVHGESGEPDFEIEHARITLCDCGTEPPSWEIRAHHADVLPGKRAWLSWPVIFITPRLPLVGGVTVPVLALPALYLPLGERQTGLLFPVLNLGAVNGVSQPLFITLGRSWDATVTADYDWGPTKRVEGAGGSLELRWAPAEGTRGQLKFSLLHVSPGDWLGGVALPPGWNRMALSGFHEQRLSDATFLKAELHLVGDPLYVPDFTGDALLRALDYSRSGVALTHRTDDLLLEADAEYLLPLAHLGSGTDQTAPYGAFGTDMKTFQRLPSASVSLLPTAVAGPLRASGTVAVARFAPLRGVTGDEGANGIGPGDRGWGVAGSIDDFESNGRWEGPGAGGPGERLAATRALARLRLDAPFSWRALSVEPWASATAAGYSFAAGPGALANARAAGGLALSTEVGRTFGSGSGRVRHQLEPRIEWRGGTGQAGPALPNYAYDELDVALPQPVSAQGQVTQQRTLSAIPGSFSQLRLTLRNRLIAPAGALATTFLELTLGQDFDAAAGRASETWAQGALRLPFMILDAMAGFRAFGATAPAGTPSTSPPSSLDAFTQLSGGLTLFDSRGDNVHAGYITVGNGASPRLMAGVEPFFDPRAFSASALDGGSAGVVGHLSGATLVYDALFNVRELAEPYCPGHSKAPHVYQHQATLVWDSPCHCWKAGLVAVLNECDVHPRFQFIIDLSSLAAGTSGALAR</sequence>
<reference evidence="3" key="1">
    <citation type="journal article" date="2020" name="Appl. Environ. Microbiol.">
        <title>Diazotrophic Anaeromyxobacter Isolates from Soils.</title>
        <authorList>
            <person name="Masuda Y."/>
            <person name="Yamanaka H."/>
            <person name="Xu Z.X."/>
            <person name="Shiratori Y."/>
            <person name="Aono T."/>
            <person name="Amachi S."/>
            <person name="Senoo K."/>
            <person name="Itoh H."/>
        </authorList>
    </citation>
    <scope>NUCLEOTIDE SEQUENCE [LARGE SCALE GENOMIC DNA]</scope>
    <source>
        <strain evidence="3">R267</strain>
    </source>
</reference>
<evidence type="ECO:0000313" key="3">
    <source>
        <dbReference type="Proteomes" id="UP000503640"/>
    </source>
</evidence>
<dbReference type="RefSeq" id="WP_176066191.1">
    <property type="nucleotide sequence ID" value="NZ_BJTG01000006.1"/>
</dbReference>
<comment type="caution">
    <text evidence="2">The sequence shown here is derived from an EMBL/GenBank/DDBJ whole genome shotgun (WGS) entry which is preliminary data.</text>
</comment>
<feature type="signal peptide" evidence="1">
    <location>
        <begin position="1"/>
        <end position="17"/>
    </location>
</feature>
<dbReference type="Proteomes" id="UP000503640">
    <property type="component" value="Unassembled WGS sequence"/>
</dbReference>
<name>A0A7I9VPZ4_9BACT</name>
<protein>
    <recommendedName>
        <fullName evidence="4">LPS-assembly protein LptD</fullName>
    </recommendedName>
</protein>